<evidence type="ECO:0000256" key="2">
    <source>
        <dbReference type="ARBA" id="ARBA00022475"/>
    </source>
</evidence>
<keyword evidence="12" id="KW-0808">Transferase</keyword>
<evidence type="ECO:0000256" key="7">
    <source>
        <dbReference type="ARBA" id="ARBA00023136"/>
    </source>
</evidence>
<dbReference type="PANTHER" id="PTHR32309:SF13">
    <property type="entry name" value="FERRIC ENTEROBACTIN TRANSPORT PROTEIN FEPE"/>
    <property type="match status" value="1"/>
</dbReference>
<dbReference type="InterPro" id="IPR027417">
    <property type="entry name" value="P-loop_NTPase"/>
</dbReference>
<dbReference type="GO" id="GO:0005886">
    <property type="term" value="C:plasma membrane"/>
    <property type="evidence" value="ECO:0007669"/>
    <property type="project" value="UniProtKB-SubCell"/>
</dbReference>
<dbReference type="Pfam" id="PF10609">
    <property type="entry name" value="ParA"/>
    <property type="match status" value="1"/>
</dbReference>
<comment type="subcellular location">
    <subcellularLocation>
        <location evidence="1">Cell membrane</location>
        <topology evidence="1">Multi-pass membrane protein</topology>
    </subcellularLocation>
</comment>
<evidence type="ECO:0000256" key="8">
    <source>
        <dbReference type="SAM" id="Coils"/>
    </source>
</evidence>
<feature type="domain" description="Polysaccharide chain length determinant N-terminal" evidence="10">
    <location>
        <begin position="11"/>
        <end position="100"/>
    </location>
</feature>
<feature type="transmembrane region" description="Helical" evidence="9">
    <location>
        <begin position="25"/>
        <end position="45"/>
    </location>
</feature>
<dbReference type="CDD" id="cd05387">
    <property type="entry name" value="BY-kinase"/>
    <property type="match status" value="1"/>
</dbReference>
<evidence type="ECO:0000256" key="5">
    <source>
        <dbReference type="ARBA" id="ARBA00022840"/>
    </source>
</evidence>
<dbReference type="AlphaFoldDB" id="A0A7C1CSW6"/>
<evidence type="ECO:0000259" key="10">
    <source>
        <dbReference type="Pfam" id="PF02706"/>
    </source>
</evidence>
<protein>
    <submittedName>
        <fullName evidence="12">Polysaccharide biosynthesis tyrosine autokinase</fullName>
        <ecNumber evidence="12">2.7.10.2</ecNumber>
    </submittedName>
</protein>
<evidence type="ECO:0000256" key="9">
    <source>
        <dbReference type="SAM" id="Phobius"/>
    </source>
</evidence>
<keyword evidence="4" id="KW-0547">Nucleotide-binding</keyword>
<evidence type="ECO:0000256" key="6">
    <source>
        <dbReference type="ARBA" id="ARBA00022989"/>
    </source>
</evidence>
<evidence type="ECO:0000256" key="4">
    <source>
        <dbReference type="ARBA" id="ARBA00022741"/>
    </source>
</evidence>
<keyword evidence="3 9" id="KW-0812">Transmembrane</keyword>
<name>A0A7C1CSW6_9BACT</name>
<dbReference type="Gene3D" id="3.40.50.300">
    <property type="entry name" value="P-loop containing nucleotide triphosphate hydrolases"/>
    <property type="match status" value="1"/>
</dbReference>
<dbReference type="EC" id="2.7.10.2" evidence="12"/>
<dbReference type="InterPro" id="IPR033756">
    <property type="entry name" value="YlxH/NBP35"/>
</dbReference>
<keyword evidence="6 9" id="KW-1133">Transmembrane helix</keyword>
<dbReference type="EMBL" id="DSBT01000082">
    <property type="protein sequence ID" value="HDP77097.1"/>
    <property type="molecule type" value="Genomic_DNA"/>
</dbReference>
<dbReference type="Pfam" id="PF02706">
    <property type="entry name" value="Wzz"/>
    <property type="match status" value="1"/>
</dbReference>
<dbReference type="PANTHER" id="PTHR32309">
    <property type="entry name" value="TYROSINE-PROTEIN KINASE"/>
    <property type="match status" value="1"/>
</dbReference>
<feature type="transmembrane region" description="Helical" evidence="9">
    <location>
        <begin position="451"/>
        <end position="471"/>
    </location>
</feature>
<dbReference type="Pfam" id="PF13807">
    <property type="entry name" value="GNVR"/>
    <property type="match status" value="1"/>
</dbReference>
<keyword evidence="2" id="KW-1003">Cell membrane</keyword>
<dbReference type="SUPFAM" id="SSF52540">
    <property type="entry name" value="P-loop containing nucleoside triphosphate hydrolases"/>
    <property type="match status" value="1"/>
</dbReference>
<dbReference type="Proteomes" id="UP000886198">
    <property type="component" value="Unassembled WGS sequence"/>
</dbReference>
<gene>
    <name evidence="12" type="ORF">ENN47_02705</name>
</gene>
<keyword evidence="5" id="KW-0067">ATP-binding</keyword>
<organism evidence="12">
    <name type="scientific">Mesotoga infera</name>
    <dbReference type="NCBI Taxonomy" id="1236046"/>
    <lineage>
        <taxon>Bacteria</taxon>
        <taxon>Thermotogati</taxon>
        <taxon>Thermotogota</taxon>
        <taxon>Thermotogae</taxon>
        <taxon>Kosmotogales</taxon>
        <taxon>Kosmotogaceae</taxon>
        <taxon>Mesotoga</taxon>
    </lineage>
</organism>
<feature type="domain" description="Tyrosine-protein kinase G-rich" evidence="11">
    <location>
        <begin position="394"/>
        <end position="470"/>
    </location>
</feature>
<evidence type="ECO:0000256" key="1">
    <source>
        <dbReference type="ARBA" id="ARBA00004651"/>
    </source>
</evidence>
<dbReference type="InterPro" id="IPR050445">
    <property type="entry name" value="Bact_polysacc_biosynth/exp"/>
</dbReference>
<dbReference type="GO" id="GO:0004715">
    <property type="term" value="F:non-membrane spanning protein tyrosine kinase activity"/>
    <property type="evidence" value="ECO:0007669"/>
    <property type="project" value="UniProtKB-EC"/>
</dbReference>
<evidence type="ECO:0000259" key="11">
    <source>
        <dbReference type="Pfam" id="PF13807"/>
    </source>
</evidence>
<evidence type="ECO:0000313" key="12">
    <source>
        <dbReference type="EMBL" id="HDP77097.1"/>
    </source>
</evidence>
<accession>A0A7C1CSW6</accession>
<feature type="coiled-coil region" evidence="8">
    <location>
        <begin position="189"/>
        <end position="216"/>
    </location>
</feature>
<keyword evidence="8" id="KW-0175">Coiled coil</keyword>
<dbReference type="InterPro" id="IPR032807">
    <property type="entry name" value="GNVR"/>
</dbReference>
<evidence type="ECO:0000256" key="3">
    <source>
        <dbReference type="ARBA" id="ARBA00022692"/>
    </source>
</evidence>
<comment type="caution">
    <text evidence="12">The sequence shown here is derived from an EMBL/GenBank/DDBJ whole genome shotgun (WGS) entry which is preliminary data.</text>
</comment>
<proteinExistence type="predicted"/>
<dbReference type="GO" id="GO:0005524">
    <property type="term" value="F:ATP binding"/>
    <property type="evidence" value="ECO:0007669"/>
    <property type="project" value="UniProtKB-KW"/>
</dbReference>
<keyword evidence="7 9" id="KW-0472">Membrane</keyword>
<dbReference type="InterPro" id="IPR005702">
    <property type="entry name" value="Wzc-like_C"/>
</dbReference>
<sequence length="736" mass="82188">MSEFEGSDYRELTLEDIFRMFKKRMVLFVSIVLAVVVVTGIYLIFATPIYEASVTIKVDPTSQSSVGDLFSSSLTGSSGSNISTEVELIKSRTNIEEIIEVLGLVDRVYSEETKARLLSEGYSEHDLVTSLTRNISSMITVSPVKDTRIVRVSVQNKDPILARDIANTLADVYNTKLAELSKRDLTRKREFIEAQIPLLESDLNEATDKIKQFKEQTGIYVLDKHADQLFQMLSGYDNQYNELMISAQEKKAEIETYQSMLDDFDSDDSKSIKALWVQTSESFSVNPVLTSLRQNLATLQVELASLEEQYPKTDPRVRSKITEISKTESLIEEQIQNEFIVSGQGMTLNPAYQQIITGVISSEAGFQILQASIQAVGLLRDQYQSELRNLPAKEQQLLDLERQIAVKESLYTLLLERLEEAKISEAAVVGNAVIVDPATVPQSPMKPNKKLSLAIGGVLGIFLGMLMVFLAEYLDKTLKTEEEIERFSRQPIIGRIPNIEGTREEMYVEKNPTAPSSESIKLAASNLSFTMGEGKTVAVTSVLPTEGKSFVIANIAYSMANSGQRVVLLDLDLRRPRVEKILKAGKRTKGAVDVIMGTASIDDVVEKYAENMDFIGVGSIPPNPTIVLSSKKIDTLLSELKQRYDRVLIDMPPAVVTSDVSLVGNKLDGIVLVVRPGRAIKDGLRIVVENLKTVGVKILGVIVNGVDEKNSSYYYHYYYYYNEEGKKQKRRKRKEK</sequence>
<dbReference type="InterPro" id="IPR003856">
    <property type="entry name" value="LPS_length_determ_N"/>
</dbReference>
<reference evidence="12" key="1">
    <citation type="journal article" date="2020" name="mSystems">
        <title>Genome- and Community-Level Interaction Insights into Carbon Utilization and Element Cycling Functions of Hydrothermarchaeota in Hydrothermal Sediment.</title>
        <authorList>
            <person name="Zhou Z."/>
            <person name="Liu Y."/>
            <person name="Xu W."/>
            <person name="Pan J."/>
            <person name="Luo Z.H."/>
            <person name="Li M."/>
        </authorList>
    </citation>
    <scope>NUCLEOTIDE SEQUENCE [LARGE SCALE GENOMIC DNA]</scope>
    <source>
        <strain evidence="12">SpSt-1179</strain>
    </source>
</reference>
<dbReference type="NCBIfam" id="TIGR01007">
    <property type="entry name" value="eps_fam"/>
    <property type="match status" value="1"/>
</dbReference>